<evidence type="ECO:0000313" key="2">
    <source>
        <dbReference type="Proteomes" id="UP000321892"/>
    </source>
</evidence>
<proteinExistence type="predicted"/>
<reference evidence="1 2" key="1">
    <citation type="submission" date="2019-07" db="EMBL/GenBank/DDBJ databases">
        <title>Complete Genome Sequence of Leptotrichia hofstadii Strain JCM16775.</title>
        <authorList>
            <person name="Watanabe S."/>
            <person name="Cui L."/>
        </authorList>
    </citation>
    <scope>NUCLEOTIDE SEQUENCE [LARGE SCALE GENOMIC DNA]</scope>
    <source>
        <strain evidence="1 2">JCM16775</strain>
    </source>
</reference>
<evidence type="ECO:0000313" key="1">
    <source>
        <dbReference type="EMBL" id="BBM39023.1"/>
    </source>
</evidence>
<dbReference type="EMBL" id="AP019823">
    <property type="protein sequence ID" value="BBM39023.1"/>
    <property type="molecule type" value="Genomic_DNA"/>
</dbReference>
<accession>A0A510JML9</accession>
<protein>
    <submittedName>
        <fullName evidence="1">Uncharacterized protein</fullName>
    </submittedName>
</protein>
<gene>
    <name evidence="1" type="ORF">JCM16775_1734</name>
</gene>
<dbReference type="KEGG" id="lhf:JCM16775_1734"/>
<dbReference type="Proteomes" id="UP000321892">
    <property type="component" value="Chromosome"/>
</dbReference>
<sequence length="163" mass="19454">MQEVIKIENVDLKLKYPDVEKYKKLVSDENVFLEFIKNYKFYNVFKSNLSDKEKTIYGIGSKPVPLSLKTTTEKGVYAIKGHLSYDKMSNLRFQEFINSEYKREFENVNIEYGKLMLLDDVRIMKKADNMIKVCEKENQYGLSNENNQDRIIYFKREFLKKLI</sequence>
<dbReference type="AlphaFoldDB" id="A0A510JML9"/>
<keyword evidence="2" id="KW-1185">Reference proteome</keyword>
<name>A0A510JML9_9FUSO</name>
<dbReference type="RefSeq" id="WP_026745946.1">
    <property type="nucleotide sequence ID" value="NZ_AP019823.1"/>
</dbReference>
<dbReference type="OrthoDB" id="82231at2"/>
<organism evidence="1 2">
    <name type="scientific">Leptotrichia hofstadii</name>
    <dbReference type="NCBI Taxonomy" id="157688"/>
    <lineage>
        <taxon>Bacteria</taxon>
        <taxon>Fusobacteriati</taxon>
        <taxon>Fusobacteriota</taxon>
        <taxon>Fusobacteriia</taxon>
        <taxon>Fusobacteriales</taxon>
        <taxon>Leptotrichiaceae</taxon>
        <taxon>Leptotrichia</taxon>
    </lineage>
</organism>